<keyword evidence="2" id="KW-1185">Reference proteome</keyword>
<comment type="caution">
    <text evidence="1">The sequence shown here is derived from an EMBL/GenBank/DDBJ whole genome shotgun (WGS) entry which is preliminary data.</text>
</comment>
<accession>A0ACC0NDE3</accession>
<evidence type="ECO:0000313" key="1">
    <source>
        <dbReference type="EMBL" id="KAI8551270.1"/>
    </source>
</evidence>
<protein>
    <submittedName>
        <fullName evidence="1">Uncharacterized protein</fullName>
    </submittedName>
</protein>
<dbReference type="EMBL" id="CM046393">
    <property type="protein sequence ID" value="KAI8551270.1"/>
    <property type="molecule type" value="Genomic_DNA"/>
</dbReference>
<reference evidence="1" key="1">
    <citation type="submission" date="2022-02" db="EMBL/GenBank/DDBJ databases">
        <title>Plant Genome Project.</title>
        <authorList>
            <person name="Zhang R.-G."/>
        </authorList>
    </citation>
    <scope>NUCLEOTIDE SEQUENCE</scope>
    <source>
        <strain evidence="1">AT1</strain>
    </source>
</reference>
<evidence type="ECO:0000313" key="2">
    <source>
        <dbReference type="Proteomes" id="UP001062846"/>
    </source>
</evidence>
<proteinExistence type="predicted"/>
<gene>
    <name evidence="1" type="ORF">RHMOL_Rhmol06G0172500</name>
</gene>
<organism evidence="1 2">
    <name type="scientific">Rhododendron molle</name>
    <name type="common">Chinese azalea</name>
    <name type="synonym">Azalea mollis</name>
    <dbReference type="NCBI Taxonomy" id="49168"/>
    <lineage>
        <taxon>Eukaryota</taxon>
        <taxon>Viridiplantae</taxon>
        <taxon>Streptophyta</taxon>
        <taxon>Embryophyta</taxon>
        <taxon>Tracheophyta</taxon>
        <taxon>Spermatophyta</taxon>
        <taxon>Magnoliopsida</taxon>
        <taxon>eudicotyledons</taxon>
        <taxon>Gunneridae</taxon>
        <taxon>Pentapetalae</taxon>
        <taxon>asterids</taxon>
        <taxon>Ericales</taxon>
        <taxon>Ericaceae</taxon>
        <taxon>Ericoideae</taxon>
        <taxon>Rhodoreae</taxon>
        <taxon>Rhododendron</taxon>
    </lineage>
</organism>
<sequence>MVVSAPFVRWDIITYGSGACAREGVCYLETAAGERVICAIAIPCEGNHMRYVPVDSFVADYRALLPSGSTLEWNFRFQLAAWLDGIVYYSFLHYSEEGVGNCWHFLPGSLDGVAQRLPVGLRRQFLPSAGVTWILVVHGYRIWPIDVIDQRFGGGWDEFRAVHELRPGFMVIFACERKWIFHTIILDQNDREVRFHWSGVNMHRRQLHAPRALRTSCLPSLVSHEGTVLKFGYLHLPVVQPRLEFEVRLREAFREFDLEEMVIRMGDCVWNVTINDMRLDVQMFDQFFAALDLSYLDFVLVLMLSTMEFRVVVFPIDYDVERIYSWL</sequence>
<name>A0ACC0NDE3_RHOML</name>
<dbReference type="Proteomes" id="UP001062846">
    <property type="component" value="Chromosome 6"/>
</dbReference>